<name>A0ABY7CM48_9BASI</name>
<sequence length="107" mass="12076">MPSRLGIFPKRSRGNDVHRPTNLRQHLPLYDEDPRPSKRLNGANDSQNPTRVNGAVDFRNPLSMDTARSANGASRVTGLIHQEDKIQNGLTKDVKDIVYQSRMIRKA</sequence>
<dbReference type="RefSeq" id="XP_053019417.1">
    <property type="nucleotide sequence ID" value="XM_053168183.1"/>
</dbReference>
<proteinExistence type="predicted"/>
<evidence type="ECO:0000313" key="2">
    <source>
        <dbReference type="EMBL" id="WAQ83862.1"/>
    </source>
</evidence>
<organism evidence="2 3">
    <name type="scientific">Puccinia triticina</name>
    <dbReference type="NCBI Taxonomy" id="208348"/>
    <lineage>
        <taxon>Eukaryota</taxon>
        <taxon>Fungi</taxon>
        <taxon>Dikarya</taxon>
        <taxon>Basidiomycota</taxon>
        <taxon>Pucciniomycotina</taxon>
        <taxon>Pucciniomycetes</taxon>
        <taxon>Pucciniales</taxon>
        <taxon>Pucciniaceae</taxon>
        <taxon>Puccinia</taxon>
    </lineage>
</organism>
<gene>
    <name evidence="2" type="ORF">PtA15_4A311</name>
</gene>
<evidence type="ECO:0000313" key="3">
    <source>
        <dbReference type="Proteomes" id="UP001164743"/>
    </source>
</evidence>
<dbReference type="Proteomes" id="UP001164743">
    <property type="component" value="Chromosome 4A"/>
</dbReference>
<feature type="region of interest" description="Disordered" evidence="1">
    <location>
        <begin position="1"/>
        <end position="57"/>
    </location>
</feature>
<dbReference type="EMBL" id="CP110424">
    <property type="protein sequence ID" value="WAQ83862.1"/>
    <property type="molecule type" value="Genomic_DNA"/>
</dbReference>
<keyword evidence="3" id="KW-1185">Reference proteome</keyword>
<reference evidence="2" key="1">
    <citation type="submission" date="2022-10" db="EMBL/GenBank/DDBJ databases">
        <title>Puccinia triticina Genome sequencing and assembly.</title>
        <authorList>
            <person name="Li C."/>
        </authorList>
    </citation>
    <scope>NUCLEOTIDE SEQUENCE</scope>
    <source>
        <strain evidence="2">Pt15</strain>
    </source>
</reference>
<protein>
    <submittedName>
        <fullName evidence="2">Uncharacterized protein</fullName>
    </submittedName>
</protein>
<evidence type="ECO:0000256" key="1">
    <source>
        <dbReference type="SAM" id="MobiDB-lite"/>
    </source>
</evidence>
<dbReference type="GeneID" id="77809078"/>
<accession>A0ABY7CM48</accession>